<sequence>MAAISQERKNEIIEKYRVHETDTGSVEVQVAVLTAEIESLTEHLNTHKKDHAGRRGLLKKVSRRRHLLDYLIKKDIQRYRQLIKSLGLRR</sequence>
<dbReference type="PROSITE" id="PS00362">
    <property type="entry name" value="RIBOSOMAL_S15"/>
    <property type="match status" value="1"/>
</dbReference>
<dbReference type="PANTHER" id="PTHR23321">
    <property type="entry name" value="RIBOSOMAL PROTEIN S15, BACTERIAL AND ORGANELLAR"/>
    <property type="match status" value="1"/>
</dbReference>
<dbReference type="InterPro" id="IPR009068">
    <property type="entry name" value="uS15_NS1_RNA-bd_sf"/>
</dbReference>
<evidence type="ECO:0000256" key="4">
    <source>
        <dbReference type="RuleBase" id="RU003919"/>
    </source>
</evidence>
<evidence type="ECO:0000256" key="1">
    <source>
        <dbReference type="ARBA" id="ARBA00022980"/>
    </source>
</evidence>
<evidence type="ECO:0000256" key="2">
    <source>
        <dbReference type="ARBA" id="ARBA00023274"/>
    </source>
</evidence>
<dbReference type="InterPro" id="IPR000589">
    <property type="entry name" value="Ribosomal_uS15"/>
</dbReference>
<accession>A0ABR5TPX3</accession>
<comment type="function">
    <text evidence="3 5">One of the primary rRNA binding proteins, it binds directly to 16S rRNA where it helps nucleate assembly of the platform of the 30S subunit by binding and bridging several RNA helices of the 16S rRNA.</text>
</comment>
<dbReference type="SUPFAM" id="SSF47060">
    <property type="entry name" value="S15/NS1 RNA-binding domain"/>
    <property type="match status" value="1"/>
</dbReference>
<dbReference type="RefSeq" id="WP_066128269.1">
    <property type="nucleotide sequence ID" value="NZ_KQ959854.1"/>
</dbReference>
<evidence type="ECO:0000256" key="3">
    <source>
        <dbReference type="HAMAP-Rule" id="MF_01343"/>
    </source>
</evidence>
<dbReference type="CDD" id="cd00353">
    <property type="entry name" value="Ribosomal_S15p_S13e"/>
    <property type="match status" value="1"/>
</dbReference>
<dbReference type="PANTHER" id="PTHR23321:SF26">
    <property type="entry name" value="SMALL RIBOSOMAL SUBUNIT PROTEIN US15M"/>
    <property type="match status" value="1"/>
</dbReference>
<keyword evidence="1 3" id="KW-0689">Ribosomal protein</keyword>
<comment type="similarity">
    <text evidence="3 4">Belongs to the universal ribosomal protein uS15 family.</text>
</comment>
<evidence type="ECO:0000313" key="6">
    <source>
        <dbReference type="EMBL" id="KXB58956.1"/>
    </source>
</evidence>
<dbReference type="Gene3D" id="1.10.287.10">
    <property type="entry name" value="S15/NS1, RNA-binding"/>
    <property type="match status" value="1"/>
</dbReference>
<keyword evidence="2 3" id="KW-0687">Ribonucleoprotein</keyword>
<dbReference type="HAMAP" id="MF_01343_B">
    <property type="entry name" value="Ribosomal_uS15_B"/>
    <property type="match status" value="1"/>
</dbReference>
<dbReference type="Proteomes" id="UP000070467">
    <property type="component" value="Unassembled WGS sequence"/>
</dbReference>
<comment type="function">
    <text evidence="3">Forms an intersubunit bridge (bridge B4) with the 23S rRNA of the 50S subunit in the ribosome.</text>
</comment>
<dbReference type="GO" id="GO:0005840">
    <property type="term" value="C:ribosome"/>
    <property type="evidence" value="ECO:0007669"/>
    <property type="project" value="UniProtKB-KW"/>
</dbReference>
<dbReference type="EMBL" id="LSDB01000001">
    <property type="protein sequence ID" value="KXB58956.1"/>
    <property type="molecule type" value="Genomic_DNA"/>
</dbReference>
<dbReference type="NCBIfam" id="TIGR00952">
    <property type="entry name" value="S15_bact"/>
    <property type="match status" value="1"/>
</dbReference>
<comment type="subunit">
    <text evidence="3">Part of the 30S ribosomal subunit. Forms a bridge to the 50S subunit in the 70S ribosome, contacting the 23S rRNA.</text>
</comment>
<keyword evidence="7" id="KW-1185">Reference proteome</keyword>
<dbReference type="InterPro" id="IPR005290">
    <property type="entry name" value="Ribosomal_uS15_bac-type"/>
</dbReference>
<evidence type="ECO:0000256" key="5">
    <source>
        <dbReference type="RuleBase" id="RU004524"/>
    </source>
</evidence>
<proteinExistence type="inferred from homology"/>
<protein>
    <recommendedName>
        <fullName evidence="3">Small ribosomal subunit protein uS15</fullName>
    </recommendedName>
</protein>
<dbReference type="SMART" id="SM01387">
    <property type="entry name" value="Ribosomal_S15"/>
    <property type="match status" value="1"/>
</dbReference>
<dbReference type="Gene3D" id="6.10.250.3130">
    <property type="match status" value="1"/>
</dbReference>
<organism evidence="6 7">
    <name type="scientific">Gemelliphila asaccharolytica</name>
    <dbReference type="NCBI Taxonomy" id="502393"/>
    <lineage>
        <taxon>Bacteria</taxon>
        <taxon>Bacillati</taxon>
        <taxon>Bacillota</taxon>
        <taxon>Bacilli</taxon>
        <taxon>Bacillales</taxon>
        <taxon>Gemellaceae</taxon>
        <taxon>Gemelliphila</taxon>
    </lineage>
</organism>
<keyword evidence="3 5" id="KW-0694">RNA-binding</keyword>
<reference evidence="6 7" key="1">
    <citation type="submission" date="2016-01" db="EMBL/GenBank/DDBJ databases">
        <authorList>
            <person name="Mitreva M."/>
            <person name="Pepin K.H."/>
            <person name="Mihindukulasuriya K.A."/>
            <person name="Fulton R."/>
            <person name="Fronick C."/>
            <person name="O'Laughlin M."/>
            <person name="Miner T."/>
            <person name="Herter B."/>
            <person name="Rosa B.A."/>
            <person name="Cordes M."/>
            <person name="Tomlinson C."/>
            <person name="Wollam A."/>
            <person name="Palsikar V.B."/>
            <person name="Mardis E.R."/>
            <person name="Wilson R.K."/>
        </authorList>
    </citation>
    <scope>NUCLEOTIDE SEQUENCE [LARGE SCALE GENOMIC DNA]</scope>
    <source>
        <strain evidence="6 7">KA00071</strain>
    </source>
</reference>
<keyword evidence="3 5" id="KW-0699">rRNA-binding</keyword>
<gene>
    <name evidence="3" type="primary">rpsO</name>
    <name evidence="6" type="ORF">HMPREF1871_00023</name>
</gene>
<comment type="caution">
    <text evidence="6">The sequence shown here is derived from an EMBL/GenBank/DDBJ whole genome shotgun (WGS) entry which is preliminary data.</text>
</comment>
<name>A0ABR5TPX3_9BACL</name>
<evidence type="ECO:0000313" key="7">
    <source>
        <dbReference type="Proteomes" id="UP000070467"/>
    </source>
</evidence>
<dbReference type="Pfam" id="PF00312">
    <property type="entry name" value="Ribosomal_S15"/>
    <property type="match status" value="1"/>
</dbReference>